<accession>A0A438HKS9</accession>
<dbReference type="PANTHER" id="PTHR11439">
    <property type="entry name" value="GAG-POL-RELATED RETROTRANSPOSON"/>
    <property type="match status" value="1"/>
</dbReference>
<sequence length="445" mass="50150">MSASSSSNFSPSSQSQTCVHTNSSVTSHPPNDVPVCEEPLSIEPCPYLLHQSILQKECSSFPTHTHPMNWSIRQLDVNNAFFHGYLLEDVCITQPPSFVHPNFLDHVYKLQKALYALKQAPRAWFPIKDLGVLHYFLGVEVLTTSHGILLTQSKCIQDFFSRTRIFDAKEVHTPLSNSSVLSLHDSANLSDVNKLSQFMHQPTTTHWVATKCLLRYLKGTISHGLFLRKNSPLHLHAFSDADWAGNKDDRMSTSAYIVFLGHNPISWASKKQRSVARSSIKTEYEAIASIAIELSWIRSLLMEITISLPQQPTIYCDNVGTTYFPLHHFLLSIPSSHWVGHLGWDVSGSCNSNTIFCGSLTATLMFEHEEGPVVKEVFLDFGLHGVSEEQIYDIAKEIGDAIGKLLALFLKIKLMTTVLEWGLHNLEWECLQEQAKQKDEDENEQ</sequence>
<proteinExistence type="predicted"/>
<protein>
    <submittedName>
        <fullName evidence="3">Retrovirus-related Pol polyprotein from transposon RE1</fullName>
    </submittedName>
</protein>
<evidence type="ECO:0000313" key="3">
    <source>
        <dbReference type="EMBL" id="RVW85009.1"/>
    </source>
</evidence>
<dbReference type="EMBL" id="QGNW01000208">
    <property type="protein sequence ID" value="RVW85009.1"/>
    <property type="molecule type" value="Genomic_DNA"/>
</dbReference>
<dbReference type="PANTHER" id="PTHR11439:SF489">
    <property type="entry name" value="RNA-DIRECTED DNA POLYMERASE"/>
    <property type="match status" value="1"/>
</dbReference>
<name>A0A438HKS9_VITVI</name>
<dbReference type="Proteomes" id="UP000288805">
    <property type="component" value="Unassembled WGS sequence"/>
</dbReference>
<dbReference type="InterPro" id="IPR043502">
    <property type="entry name" value="DNA/RNA_pol_sf"/>
</dbReference>
<dbReference type="SUPFAM" id="SSF56672">
    <property type="entry name" value="DNA/RNA polymerases"/>
    <property type="match status" value="1"/>
</dbReference>
<gene>
    <name evidence="3" type="primary">RE1_1719</name>
    <name evidence="3" type="ORF">CK203_037694</name>
</gene>
<feature type="domain" description="Reverse transcriptase Ty1/copia-type" evidence="2">
    <location>
        <begin position="69"/>
        <end position="125"/>
    </location>
</feature>
<evidence type="ECO:0000256" key="1">
    <source>
        <dbReference type="SAM" id="MobiDB-lite"/>
    </source>
</evidence>
<dbReference type="Pfam" id="PF07727">
    <property type="entry name" value="RVT_2"/>
    <property type="match status" value="1"/>
</dbReference>
<organism evidence="3 4">
    <name type="scientific">Vitis vinifera</name>
    <name type="common">Grape</name>
    <dbReference type="NCBI Taxonomy" id="29760"/>
    <lineage>
        <taxon>Eukaryota</taxon>
        <taxon>Viridiplantae</taxon>
        <taxon>Streptophyta</taxon>
        <taxon>Embryophyta</taxon>
        <taxon>Tracheophyta</taxon>
        <taxon>Spermatophyta</taxon>
        <taxon>Magnoliopsida</taxon>
        <taxon>eudicotyledons</taxon>
        <taxon>Gunneridae</taxon>
        <taxon>Pentapetalae</taxon>
        <taxon>rosids</taxon>
        <taxon>Vitales</taxon>
        <taxon>Vitaceae</taxon>
        <taxon>Viteae</taxon>
        <taxon>Vitis</taxon>
    </lineage>
</organism>
<feature type="compositionally biased region" description="Polar residues" evidence="1">
    <location>
        <begin position="16"/>
        <end position="29"/>
    </location>
</feature>
<evidence type="ECO:0000313" key="4">
    <source>
        <dbReference type="Proteomes" id="UP000288805"/>
    </source>
</evidence>
<evidence type="ECO:0000259" key="2">
    <source>
        <dbReference type="Pfam" id="PF07727"/>
    </source>
</evidence>
<comment type="caution">
    <text evidence="3">The sequence shown here is derived from an EMBL/GenBank/DDBJ whole genome shotgun (WGS) entry which is preliminary data.</text>
</comment>
<feature type="region of interest" description="Disordered" evidence="1">
    <location>
        <begin position="1"/>
        <end position="30"/>
    </location>
</feature>
<dbReference type="AlphaFoldDB" id="A0A438HKS9"/>
<reference evidence="3 4" key="1">
    <citation type="journal article" date="2018" name="PLoS Genet.">
        <title>Population sequencing reveals clonal diversity and ancestral inbreeding in the grapevine cultivar Chardonnay.</title>
        <authorList>
            <person name="Roach M.J."/>
            <person name="Johnson D.L."/>
            <person name="Bohlmann J."/>
            <person name="van Vuuren H.J."/>
            <person name="Jones S.J."/>
            <person name="Pretorius I.S."/>
            <person name="Schmidt S.A."/>
            <person name="Borneman A.R."/>
        </authorList>
    </citation>
    <scope>NUCLEOTIDE SEQUENCE [LARGE SCALE GENOMIC DNA]</scope>
    <source>
        <strain evidence="4">cv. Chardonnay</strain>
        <tissue evidence="3">Leaf</tissue>
    </source>
</reference>
<dbReference type="CDD" id="cd09272">
    <property type="entry name" value="RNase_HI_RT_Ty1"/>
    <property type="match status" value="1"/>
</dbReference>
<feature type="compositionally biased region" description="Low complexity" evidence="1">
    <location>
        <begin position="1"/>
        <end position="15"/>
    </location>
</feature>
<dbReference type="InterPro" id="IPR013103">
    <property type="entry name" value="RVT_2"/>
</dbReference>